<name>A0A256FYY8_9HYPH</name>
<dbReference type="InterPro" id="IPR036390">
    <property type="entry name" value="WH_DNA-bd_sf"/>
</dbReference>
<protein>
    <submittedName>
        <fullName evidence="5">HxlR-like helix-turn-helix family protein</fullName>
    </submittedName>
</protein>
<feature type="domain" description="HTH hxlR-type" evidence="4">
    <location>
        <begin position="10"/>
        <end position="110"/>
    </location>
</feature>
<dbReference type="SUPFAM" id="SSF46785">
    <property type="entry name" value="Winged helix' DNA-binding domain"/>
    <property type="match status" value="1"/>
</dbReference>
<keyword evidence="3" id="KW-0804">Transcription</keyword>
<dbReference type="Proteomes" id="UP000215590">
    <property type="component" value="Unassembled WGS sequence"/>
</dbReference>
<dbReference type="InterPro" id="IPR036388">
    <property type="entry name" value="WH-like_DNA-bd_sf"/>
</dbReference>
<dbReference type="PROSITE" id="PS51118">
    <property type="entry name" value="HTH_HXLR"/>
    <property type="match status" value="1"/>
</dbReference>
<dbReference type="GO" id="GO:0003677">
    <property type="term" value="F:DNA binding"/>
    <property type="evidence" value="ECO:0007669"/>
    <property type="project" value="UniProtKB-KW"/>
</dbReference>
<dbReference type="PANTHER" id="PTHR33204:SF18">
    <property type="entry name" value="TRANSCRIPTIONAL REGULATORY PROTEIN"/>
    <property type="match status" value="1"/>
</dbReference>
<reference evidence="5 6" key="1">
    <citation type="submission" date="2017-07" db="EMBL/GenBank/DDBJ databases">
        <title>Phylogenetic study on the rhizospheric bacterium Ochrobactrum sp. A44.</title>
        <authorList>
            <person name="Krzyzanowska D.M."/>
            <person name="Ossowicki A."/>
            <person name="Rajewska M."/>
            <person name="Maciag T."/>
            <person name="Kaczynski Z."/>
            <person name="Czerwicka M."/>
            <person name="Jafra S."/>
        </authorList>
    </citation>
    <scope>NUCLEOTIDE SEQUENCE [LARGE SCALE GENOMIC DNA]</scope>
    <source>
        <strain evidence="5 6">DSM 7216</strain>
    </source>
</reference>
<dbReference type="PANTHER" id="PTHR33204">
    <property type="entry name" value="TRANSCRIPTIONAL REGULATOR, MARR FAMILY"/>
    <property type="match status" value="1"/>
</dbReference>
<evidence type="ECO:0000313" key="6">
    <source>
        <dbReference type="Proteomes" id="UP000215590"/>
    </source>
</evidence>
<dbReference type="AlphaFoldDB" id="A0A256FYY8"/>
<evidence type="ECO:0000256" key="2">
    <source>
        <dbReference type="ARBA" id="ARBA00023125"/>
    </source>
</evidence>
<keyword evidence="6" id="KW-1185">Reference proteome</keyword>
<organism evidence="5 6">
    <name type="scientific">Brucella thiophenivorans</name>
    <dbReference type="NCBI Taxonomy" id="571255"/>
    <lineage>
        <taxon>Bacteria</taxon>
        <taxon>Pseudomonadati</taxon>
        <taxon>Pseudomonadota</taxon>
        <taxon>Alphaproteobacteria</taxon>
        <taxon>Hyphomicrobiales</taxon>
        <taxon>Brucellaceae</taxon>
        <taxon>Brucella/Ochrobactrum group</taxon>
        <taxon>Brucella</taxon>
    </lineage>
</organism>
<evidence type="ECO:0000313" key="5">
    <source>
        <dbReference type="EMBL" id="OYR20057.1"/>
    </source>
</evidence>
<dbReference type="EMBL" id="NNRJ01000015">
    <property type="protein sequence ID" value="OYR20057.1"/>
    <property type="molecule type" value="Genomic_DNA"/>
</dbReference>
<keyword evidence="2" id="KW-0238">DNA-binding</keyword>
<evidence type="ECO:0000256" key="3">
    <source>
        <dbReference type="ARBA" id="ARBA00023163"/>
    </source>
</evidence>
<dbReference type="Gene3D" id="1.10.10.10">
    <property type="entry name" value="Winged helix-like DNA-binding domain superfamily/Winged helix DNA-binding domain"/>
    <property type="match status" value="1"/>
</dbReference>
<keyword evidence="1" id="KW-0805">Transcription regulation</keyword>
<accession>A0A256FYY8</accession>
<evidence type="ECO:0000256" key="1">
    <source>
        <dbReference type="ARBA" id="ARBA00023015"/>
    </source>
</evidence>
<dbReference type="InterPro" id="IPR002577">
    <property type="entry name" value="HTH_HxlR"/>
</dbReference>
<evidence type="ECO:0000259" key="4">
    <source>
        <dbReference type="PROSITE" id="PS51118"/>
    </source>
</evidence>
<proteinExistence type="predicted"/>
<comment type="caution">
    <text evidence="5">The sequence shown here is derived from an EMBL/GenBank/DDBJ whole genome shotgun (WGS) entry which is preliminary data.</text>
</comment>
<dbReference type="Pfam" id="PF01638">
    <property type="entry name" value="HxlR"/>
    <property type="match status" value="1"/>
</dbReference>
<sequence>MRMREQKSGCPINQAMEVVGDRWSLIILRDMMFGGHRHYRALLENSLEGIASNILAARLRRLVELRLVTRNDDGHHKQKVRYSMTEKAIELLPVVVAVGAWGRKFCQTTPELAIRARLLEEGGPEMWAAFMDELRDVHLGQERQGETTAVIAALTDAYKATVEKSSHPG</sequence>
<gene>
    <name evidence="5" type="ORF">CEV31_1479</name>
</gene>